<gene>
    <name evidence="1" type="ORF">ODALV1_LOCUS6191</name>
</gene>
<comment type="caution">
    <text evidence="1">The sequence shown here is derived from an EMBL/GenBank/DDBJ whole genome shotgun (WGS) entry which is preliminary data.</text>
</comment>
<dbReference type="Proteomes" id="UP001642540">
    <property type="component" value="Unassembled WGS sequence"/>
</dbReference>
<proteinExistence type="predicted"/>
<sequence length="123" mass="13822">MNISLLELIAEWKSFKNEDAIAQFQADAATAAPGNNDTEYLLVAAIIFEGRLDLLDKNSSSNDGSISYKLRVRKLDGRTSSFNTDYLFPVYQGPGPDKCKDNYKNACIINKILPQLTFLQFFM</sequence>
<name>A0ABP1Q1I7_9HEXA</name>
<evidence type="ECO:0000313" key="1">
    <source>
        <dbReference type="EMBL" id="CAL8085681.1"/>
    </source>
</evidence>
<organism evidence="1 2">
    <name type="scientific">Orchesella dallaii</name>
    <dbReference type="NCBI Taxonomy" id="48710"/>
    <lineage>
        <taxon>Eukaryota</taxon>
        <taxon>Metazoa</taxon>
        <taxon>Ecdysozoa</taxon>
        <taxon>Arthropoda</taxon>
        <taxon>Hexapoda</taxon>
        <taxon>Collembola</taxon>
        <taxon>Entomobryomorpha</taxon>
        <taxon>Entomobryoidea</taxon>
        <taxon>Orchesellidae</taxon>
        <taxon>Orchesellinae</taxon>
        <taxon>Orchesella</taxon>
    </lineage>
</organism>
<protein>
    <submittedName>
        <fullName evidence="1">Uncharacterized protein</fullName>
    </submittedName>
</protein>
<keyword evidence="2" id="KW-1185">Reference proteome</keyword>
<accession>A0ABP1Q1I7</accession>
<dbReference type="EMBL" id="CAXLJM020000019">
    <property type="protein sequence ID" value="CAL8085681.1"/>
    <property type="molecule type" value="Genomic_DNA"/>
</dbReference>
<reference evidence="1 2" key="1">
    <citation type="submission" date="2024-08" db="EMBL/GenBank/DDBJ databases">
        <authorList>
            <person name="Cucini C."/>
            <person name="Frati F."/>
        </authorList>
    </citation>
    <scope>NUCLEOTIDE SEQUENCE [LARGE SCALE GENOMIC DNA]</scope>
</reference>
<evidence type="ECO:0000313" key="2">
    <source>
        <dbReference type="Proteomes" id="UP001642540"/>
    </source>
</evidence>